<name>A0ABM6X2R1_ACTPL</name>
<dbReference type="Proteomes" id="UP000251823">
    <property type="component" value="Chromosome"/>
</dbReference>
<reference evidence="4" key="2">
    <citation type="submission" date="2018-06" db="EMBL/GenBank/DDBJ databases">
        <title>Complete genome sequence of Actinobacillus pleuropneumoniae serotype 1 strain S4074 obtained by Oxford Nanopore and Illumina sequencing technologies.</title>
        <authorList>
            <person name="Dona V."/>
            <person name="Perreten V."/>
        </authorList>
    </citation>
    <scope>NUCLEOTIDE SEQUENCE [LARGE SCALE GENOMIC DNA]</scope>
    <source>
        <strain evidence="4">S4074</strain>
    </source>
</reference>
<dbReference type="RefSeq" id="WP_005596679.1">
    <property type="nucleotide sequence ID" value="NZ_CBDBSU010000003.1"/>
</dbReference>
<dbReference type="EMBL" id="CP030753">
    <property type="protein sequence ID" value="AXA21013.1"/>
    <property type="molecule type" value="Genomic_DNA"/>
</dbReference>
<reference evidence="3 4" key="1">
    <citation type="journal article" date="2018" name="Int J Genomics">
        <title>Comparative Genomics of the First and Complete Genome of "Actinobacillus porcitonsillarum" Supports the Novel Species Hypothesis.</title>
        <authorList>
            <person name="Dona V."/>
            <person name="Perreten V."/>
        </authorList>
    </citation>
    <scope>NUCLEOTIDE SEQUENCE [LARGE SCALE GENOMIC DNA]</scope>
    <source>
        <strain evidence="3 4">S4074</strain>
    </source>
</reference>
<evidence type="ECO:0000256" key="1">
    <source>
        <dbReference type="SAM" id="MobiDB-lite"/>
    </source>
</evidence>
<evidence type="ECO:0000313" key="4">
    <source>
        <dbReference type="Proteomes" id="UP000251823"/>
    </source>
</evidence>
<feature type="domain" description="Minor tail T" evidence="2">
    <location>
        <begin position="74"/>
        <end position="124"/>
    </location>
</feature>
<accession>A0ABM6X2R1</accession>
<gene>
    <name evidence="3" type="ORF">DRF63_02830</name>
</gene>
<evidence type="ECO:0000313" key="3">
    <source>
        <dbReference type="EMBL" id="AXA21013.1"/>
    </source>
</evidence>
<dbReference type="GeneID" id="48598704"/>
<feature type="region of interest" description="Disordered" evidence="1">
    <location>
        <begin position="107"/>
        <end position="126"/>
    </location>
</feature>
<organism evidence="3 4">
    <name type="scientific">Actinobacillus pleuropneumoniae</name>
    <name type="common">Haemophilus pleuropneumoniae</name>
    <dbReference type="NCBI Taxonomy" id="715"/>
    <lineage>
        <taxon>Bacteria</taxon>
        <taxon>Pseudomonadati</taxon>
        <taxon>Pseudomonadota</taxon>
        <taxon>Gammaproteobacteria</taxon>
        <taxon>Pasteurellales</taxon>
        <taxon>Pasteurellaceae</taxon>
        <taxon>Actinobacillus</taxon>
    </lineage>
</organism>
<sequence length="126" mass="13864">MATQTTPFQQTKFRYQVGKEAGKAITAVDISKGILTIATSGFVKGDMIEIEGLGALNGLYPVASVSSDKVTLSDDYRNAQIAYMLAVVNSAKDAKPELNDFMPFFRNEREEEEEEDDGVADYLAKR</sequence>
<dbReference type="InterPro" id="IPR009350">
    <property type="entry name" value="Phage_tail_T"/>
</dbReference>
<keyword evidence="4" id="KW-1185">Reference proteome</keyword>
<proteinExistence type="predicted"/>
<protein>
    <submittedName>
        <fullName evidence="3">DUF4035 domain-containing protein</fullName>
    </submittedName>
</protein>
<dbReference type="Pfam" id="PF06223">
    <property type="entry name" value="Phage_tail_T"/>
    <property type="match status" value="1"/>
</dbReference>
<feature type="compositionally biased region" description="Acidic residues" evidence="1">
    <location>
        <begin position="110"/>
        <end position="119"/>
    </location>
</feature>
<evidence type="ECO:0000259" key="2">
    <source>
        <dbReference type="Pfam" id="PF06223"/>
    </source>
</evidence>